<feature type="transmembrane region" description="Helical" evidence="1">
    <location>
        <begin position="270"/>
        <end position="287"/>
    </location>
</feature>
<proteinExistence type="predicted"/>
<gene>
    <name evidence="2" type="ORF">WG66_15505</name>
</gene>
<feature type="transmembrane region" description="Helical" evidence="1">
    <location>
        <begin position="194"/>
        <end position="216"/>
    </location>
</feature>
<name>A0A0W0F6G1_MONRR</name>
<dbReference type="EMBL" id="LATX01002281">
    <property type="protein sequence ID" value="KTB31913.1"/>
    <property type="molecule type" value="Genomic_DNA"/>
</dbReference>
<feature type="transmembrane region" description="Helical" evidence="1">
    <location>
        <begin position="18"/>
        <end position="39"/>
    </location>
</feature>
<protein>
    <submittedName>
        <fullName evidence="2">Uncharacterized protein</fullName>
    </submittedName>
</protein>
<evidence type="ECO:0000313" key="2">
    <source>
        <dbReference type="EMBL" id="KTB31913.1"/>
    </source>
</evidence>
<sequence length="349" mass="38738">MSATIPEEFALFTVEETIVYPIATLSVTYFIYGFYILLFGSCVYMMRSRRREDEPRYLNLYLSLTVALFALSTMFIAAFTLSLVARATVLFTALKLEEYEHFTDYELHSITKIVSFSIQQLTIVLLNTADYMLIYRCYVIWGSRKRVAVPLIVASVLTNVLGFVSFVVITISDTNLTTDSEDALFIIGDELSCVYSISSVVVNSVLTLLTAGRIWWIHRKARAHGVQTSDNFMYSVARIILESGIIYPGFIIAGLIMTNIDGLSDLPFDFYPLVAMSAGIAPTLIMVRAKLGMNVESLQGTVSEIRFTSIPAAGGVTPVFSIGNLSTVAPLESERRSARAVYEKDTIAV</sequence>
<feature type="transmembrane region" description="Helical" evidence="1">
    <location>
        <begin position="113"/>
        <end position="135"/>
    </location>
</feature>
<evidence type="ECO:0000256" key="1">
    <source>
        <dbReference type="SAM" id="Phobius"/>
    </source>
</evidence>
<dbReference type="AlphaFoldDB" id="A0A0W0F6G1"/>
<feature type="transmembrane region" description="Helical" evidence="1">
    <location>
        <begin position="60"/>
        <end position="93"/>
    </location>
</feature>
<feature type="transmembrane region" description="Helical" evidence="1">
    <location>
        <begin position="236"/>
        <end position="258"/>
    </location>
</feature>
<comment type="caution">
    <text evidence="2">The sequence shown here is derived from an EMBL/GenBank/DDBJ whole genome shotgun (WGS) entry which is preliminary data.</text>
</comment>
<keyword evidence="1" id="KW-0472">Membrane</keyword>
<reference evidence="2 3" key="1">
    <citation type="submission" date="2015-12" db="EMBL/GenBank/DDBJ databases">
        <title>Draft genome sequence of Moniliophthora roreri, the causal agent of frosty pod rot of cacao.</title>
        <authorList>
            <person name="Aime M.C."/>
            <person name="Diaz-Valderrama J.R."/>
            <person name="Kijpornyongpan T."/>
            <person name="Phillips-Mora W."/>
        </authorList>
    </citation>
    <scope>NUCLEOTIDE SEQUENCE [LARGE SCALE GENOMIC DNA]</scope>
    <source>
        <strain evidence="2 3">MCA 2952</strain>
    </source>
</reference>
<evidence type="ECO:0000313" key="3">
    <source>
        <dbReference type="Proteomes" id="UP000054988"/>
    </source>
</evidence>
<keyword evidence="1" id="KW-0812">Transmembrane</keyword>
<keyword evidence="1" id="KW-1133">Transmembrane helix</keyword>
<dbReference type="Proteomes" id="UP000054988">
    <property type="component" value="Unassembled WGS sequence"/>
</dbReference>
<feature type="transmembrane region" description="Helical" evidence="1">
    <location>
        <begin position="147"/>
        <end position="171"/>
    </location>
</feature>
<accession>A0A0W0F6G1</accession>
<organism evidence="2 3">
    <name type="scientific">Moniliophthora roreri</name>
    <name type="common">Frosty pod rot fungus</name>
    <name type="synonym">Monilia roreri</name>
    <dbReference type="NCBI Taxonomy" id="221103"/>
    <lineage>
        <taxon>Eukaryota</taxon>
        <taxon>Fungi</taxon>
        <taxon>Dikarya</taxon>
        <taxon>Basidiomycota</taxon>
        <taxon>Agaricomycotina</taxon>
        <taxon>Agaricomycetes</taxon>
        <taxon>Agaricomycetidae</taxon>
        <taxon>Agaricales</taxon>
        <taxon>Marasmiineae</taxon>
        <taxon>Marasmiaceae</taxon>
        <taxon>Moniliophthora</taxon>
    </lineage>
</organism>